<proteinExistence type="inferred from homology"/>
<evidence type="ECO:0000313" key="4">
    <source>
        <dbReference type="Proteomes" id="UP000515734"/>
    </source>
</evidence>
<dbReference type="PRINTS" id="PR01438">
    <property type="entry name" value="UNVRSLSTRESS"/>
</dbReference>
<dbReference type="RefSeq" id="WP_185294010.1">
    <property type="nucleotide sequence ID" value="NZ_AP023287.1"/>
</dbReference>
<dbReference type="PANTHER" id="PTHR46268">
    <property type="entry name" value="STRESS RESPONSE PROTEIN NHAX"/>
    <property type="match status" value="1"/>
</dbReference>
<accession>A0A6S6NY98</accession>
<dbReference type="Proteomes" id="UP000515734">
    <property type="component" value="Chromosome"/>
</dbReference>
<reference evidence="3 4" key="1">
    <citation type="submission" date="2020-07" db="EMBL/GenBank/DDBJ databases">
        <title>Complete genome sequence of Mycolicibacterium litorale like strain isolated from cardiac implantable electronic device infection.</title>
        <authorList>
            <person name="Fukano H."/>
            <person name="Miyama H."/>
            <person name="Hoshino Y."/>
        </authorList>
    </citation>
    <scope>NUCLEOTIDE SEQUENCE [LARGE SCALE GENOMIC DNA]</scope>
    <source>
        <strain evidence="3 4">NIIDNTM18</strain>
    </source>
</reference>
<dbReference type="Pfam" id="PF00582">
    <property type="entry name" value="Usp"/>
    <property type="match status" value="1"/>
</dbReference>
<name>A0A6S6NY98_9MYCO</name>
<dbReference type="SUPFAM" id="SSF52402">
    <property type="entry name" value="Adenine nucleotide alpha hydrolases-like"/>
    <property type="match status" value="1"/>
</dbReference>
<organism evidence="3 4">
    <name type="scientific">Mycolicibacterium litorale</name>
    <dbReference type="NCBI Taxonomy" id="758802"/>
    <lineage>
        <taxon>Bacteria</taxon>
        <taxon>Bacillati</taxon>
        <taxon>Actinomycetota</taxon>
        <taxon>Actinomycetes</taxon>
        <taxon>Mycobacteriales</taxon>
        <taxon>Mycobacteriaceae</taxon>
        <taxon>Mycolicibacterium</taxon>
    </lineage>
</organism>
<evidence type="ECO:0000256" key="1">
    <source>
        <dbReference type="ARBA" id="ARBA00008791"/>
    </source>
</evidence>
<protein>
    <submittedName>
        <fullName evidence="3">Universal stress protein</fullName>
    </submittedName>
</protein>
<evidence type="ECO:0000259" key="2">
    <source>
        <dbReference type="Pfam" id="PF00582"/>
    </source>
</evidence>
<dbReference type="CDD" id="cd00293">
    <property type="entry name" value="USP-like"/>
    <property type="match status" value="1"/>
</dbReference>
<sequence>MTAEADDSVTEVNAEVNAEVAPEVMVVAFDGTDNARRAVHYAGRFLSANRAVVLTVWTPAYRGPDPVTLDLDGPPDPVPDLDDVDMAYADAQRTNAEGMALARSAGLAAEPLCVATTGTVWNTIIETADQLDADLIVTGTRGTTGLRSLLQSSVADRVLRHGHRPVLIVPPGR</sequence>
<feature type="domain" description="UspA" evidence="2">
    <location>
        <begin position="25"/>
        <end position="170"/>
    </location>
</feature>
<dbReference type="PANTHER" id="PTHR46268:SF6">
    <property type="entry name" value="UNIVERSAL STRESS PROTEIN UP12"/>
    <property type="match status" value="1"/>
</dbReference>
<dbReference type="InterPro" id="IPR014729">
    <property type="entry name" value="Rossmann-like_a/b/a_fold"/>
</dbReference>
<evidence type="ECO:0000313" key="3">
    <source>
        <dbReference type="EMBL" id="BCI50985.1"/>
    </source>
</evidence>
<dbReference type="InterPro" id="IPR006016">
    <property type="entry name" value="UspA"/>
</dbReference>
<comment type="similarity">
    <text evidence="1">Belongs to the universal stress protein A family.</text>
</comment>
<gene>
    <name evidence="3" type="ORF">NIIDNTM18_02630</name>
</gene>
<dbReference type="EMBL" id="AP023287">
    <property type="protein sequence ID" value="BCI50985.1"/>
    <property type="molecule type" value="Genomic_DNA"/>
</dbReference>
<dbReference type="Gene3D" id="3.40.50.620">
    <property type="entry name" value="HUPs"/>
    <property type="match status" value="1"/>
</dbReference>
<dbReference type="InterPro" id="IPR006015">
    <property type="entry name" value="Universal_stress_UspA"/>
</dbReference>
<dbReference type="AlphaFoldDB" id="A0A6S6NY98"/>